<dbReference type="EMBL" id="WXYQ01000004">
    <property type="protein sequence ID" value="NBG94940.1"/>
    <property type="molecule type" value="Genomic_DNA"/>
</dbReference>
<dbReference type="OrthoDB" id="422579at2"/>
<name>A0A845Q9R5_9HYPH</name>
<dbReference type="SUPFAM" id="SSF48452">
    <property type="entry name" value="TPR-like"/>
    <property type="match status" value="1"/>
</dbReference>
<feature type="signal peptide" evidence="4">
    <location>
        <begin position="1"/>
        <end position="18"/>
    </location>
</feature>
<protein>
    <submittedName>
        <fullName evidence="5">Tetratricopeptide repeat protein</fullName>
    </submittedName>
</protein>
<keyword evidence="6" id="KW-1185">Reference proteome</keyword>
<dbReference type="GeneID" id="300655852"/>
<dbReference type="InterPro" id="IPR014596">
    <property type="entry name" value="UCP035836"/>
</dbReference>
<dbReference type="Proteomes" id="UP000470384">
    <property type="component" value="Unassembled WGS sequence"/>
</dbReference>
<dbReference type="InterPro" id="IPR019734">
    <property type="entry name" value="TPR_rpt"/>
</dbReference>
<proteinExistence type="predicted"/>
<dbReference type="AlphaFoldDB" id="A0A845Q9R5"/>
<evidence type="ECO:0000256" key="4">
    <source>
        <dbReference type="SAM" id="SignalP"/>
    </source>
</evidence>
<evidence type="ECO:0000313" key="5">
    <source>
        <dbReference type="EMBL" id="NBG94940.1"/>
    </source>
</evidence>
<organism evidence="5 6">
    <name type="scientific">Pyruvatibacter mobilis</name>
    <dbReference type="NCBI Taxonomy" id="1712261"/>
    <lineage>
        <taxon>Bacteria</taxon>
        <taxon>Pseudomonadati</taxon>
        <taxon>Pseudomonadota</taxon>
        <taxon>Alphaproteobacteria</taxon>
        <taxon>Hyphomicrobiales</taxon>
        <taxon>Parvibaculaceae</taxon>
        <taxon>Pyruvatibacter</taxon>
    </lineage>
</organism>
<feature type="chain" id="PRO_5032966909" evidence="4">
    <location>
        <begin position="19"/>
        <end position="280"/>
    </location>
</feature>
<comment type="caution">
    <text evidence="5">The sequence shown here is derived from an EMBL/GenBank/DDBJ whole genome shotgun (WGS) entry which is preliminary data.</text>
</comment>
<dbReference type="PANTHER" id="PTHR44227">
    <property type="match status" value="1"/>
</dbReference>
<dbReference type="SMART" id="SM00028">
    <property type="entry name" value="TPR"/>
    <property type="match status" value="4"/>
</dbReference>
<dbReference type="PROSITE" id="PS51257">
    <property type="entry name" value="PROKAR_LIPOPROTEIN"/>
    <property type="match status" value="1"/>
</dbReference>
<evidence type="ECO:0000256" key="2">
    <source>
        <dbReference type="ARBA" id="ARBA00022803"/>
    </source>
</evidence>
<dbReference type="Gene3D" id="1.25.40.10">
    <property type="entry name" value="Tetratricopeptide repeat domain"/>
    <property type="match status" value="1"/>
</dbReference>
<evidence type="ECO:0000256" key="3">
    <source>
        <dbReference type="PROSITE-ProRule" id="PRU00339"/>
    </source>
</evidence>
<keyword evidence="1" id="KW-0677">Repeat</keyword>
<dbReference type="InterPro" id="IPR052346">
    <property type="entry name" value="O-mannosyl-transferase_TMTC"/>
</dbReference>
<dbReference type="PIRSF" id="PIRSF035836">
    <property type="entry name" value="UCP035836"/>
    <property type="match status" value="1"/>
</dbReference>
<gene>
    <name evidence="5" type="ORF">GTQ45_04260</name>
</gene>
<dbReference type="Pfam" id="PF13432">
    <property type="entry name" value="TPR_16"/>
    <property type="match status" value="1"/>
</dbReference>
<dbReference type="PANTHER" id="PTHR44227:SF3">
    <property type="entry name" value="PROTEIN O-MANNOSYL-TRANSFERASE TMTC4"/>
    <property type="match status" value="1"/>
</dbReference>
<dbReference type="InterPro" id="IPR011990">
    <property type="entry name" value="TPR-like_helical_dom_sf"/>
</dbReference>
<dbReference type="GO" id="GO:0035269">
    <property type="term" value="P:protein O-linked glycosylation via mannose"/>
    <property type="evidence" value="ECO:0007669"/>
    <property type="project" value="TreeGrafter"/>
</dbReference>
<dbReference type="Pfam" id="PF14559">
    <property type="entry name" value="TPR_19"/>
    <property type="match status" value="1"/>
</dbReference>
<evidence type="ECO:0000256" key="1">
    <source>
        <dbReference type="ARBA" id="ARBA00022737"/>
    </source>
</evidence>
<feature type="repeat" description="TPR" evidence="3">
    <location>
        <begin position="149"/>
        <end position="182"/>
    </location>
</feature>
<dbReference type="RefSeq" id="WP_160586989.1">
    <property type="nucleotide sequence ID" value="NZ_BMHN01000001.1"/>
</dbReference>
<reference evidence="5 6" key="1">
    <citation type="journal article" date="2016" name="Int. J. Syst. Evol. Microbiol.">
        <title>Pyruvatibacter mobilis gen. nov., sp. nov., a marine bacterium from the culture broth of Picochlorum sp. 122.</title>
        <authorList>
            <person name="Wang G."/>
            <person name="Tang M."/>
            <person name="Wu H."/>
            <person name="Dai S."/>
            <person name="Li T."/>
            <person name="Chen C."/>
            <person name="He H."/>
            <person name="Fan J."/>
            <person name="Xiang W."/>
            <person name="Li X."/>
        </authorList>
    </citation>
    <scope>NUCLEOTIDE SEQUENCE [LARGE SCALE GENOMIC DNA]</scope>
    <source>
        <strain evidence="5 6">GYP-11</strain>
    </source>
</reference>
<dbReference type="GO" id="GO:0000030">
    <property type="term" value="F:mannosyltransferase activity"/>
    <property type="evidence" value="ECO:0007669"/>
    <property type="project" value="TreeGrafter"/>
</dbReference>
<sequence length="280" mass="29635">MKLRSRSQMLPLRRPAQAVLFCLAAGFVAGCQTTGSSAQGPQGQALGERLSEADVLSEINGNVVAKAAYWGGLYEQDPRNAEAAAEYAAALRSIGSVDAALGVLRRAQSLSPDDPRLMAEHGKTLTAAGRAEEALPLLEAAIAQDGGNWRTLTALGVALDQLARHEEARAAYRRAIAAGPGEPAPWNNLGLSYALTGHLEDAELALREAMETNKASAKMRQNLALVLGLRGDTTDAERLARANKVPAAVDGNLEELRAIVTQPALWAREANADNNPVMIE</sequence>
<dbReference type="GO" id="GO:0030968">
    <property type="term" value="P:endoplasmic reticulum unfolded protein response"/>
    <property type="evidence" value="ECO:0007669"/>
    <property type="project" value="TreeGrafter"/>
</dbReference>
<keyword evidence="4" id="KW-0732">Signal</keyword>
<keyword evidence="2 3" id="KW-0802">TPR repeat</keyword>
<evidence type="ECO:0000313" key="6">
    <source>
        <dbReference type="Proteomes" id="UP000470384"/>
    </source>
</evidence>
<accession>A0A845Q9R5</accession>
<dbReference type="PROSITE" id="PS50005">
    <property type="entry name" value="TPR"/>
    <property type="match status" value="1"/>
</dbReference>